<dbReference type="Pfam" id="PF05768">
    <property type="entry name" value="Glrx-like"/>
    <property type="match status" value="1"/>
</dbReference>
<reference evidence="1" key="1">
    <citation type="submission" date="2020-05" db="EMBL/GenBank/DDBJ databases">
        <authorList>
            <person name="Chiriac C."/>
            <person name="Salcher M."/>
            <person name="Ghai R."/>
            <person name="Kavagutti S V."/>
        </authorList>
    </citation>
    <scope>NUCLEOTIDE SEQUENCE</scope>
</reference>
<gene>
    <name evidence="1" type="ORF">UFOPK2598_00527</name>
</gene>
<dbReference type="AlphaFoldDB" id="A0A6J6PMJ9"/>
<protein>
    <submittedName>
        <fullName evidence="1">Unannotated protein</fullName>
    </submittedName>
</protein>
<dbReference type="InterPro" id="IPR008554">
    <property type="entry name" value="Glutaredoxin-like"/>
</dbReference>
<proteinExistence type="predicted"/>
<dbReference type="Gene3D" id="3.40.30.10">
    <property type="entry name" value="Glutaredoxin"/>
    <property type="match status" value="1"/>
</dbReference>
<accession>A0A6J6PMJ9</accession>
<name>A0A6J6PMJ9_9ZZZZ</name>
<sequence length="79" mass="9113">MNEVQIYSRSNCHLCDVALETLITLQQEFDFTIDKQLIDGDPQLEDKYGESVPVILINGAPHDFFRVDPERFRNAMAKL</sequence>
<dbReference type="SUPFAM" id="SSF52833">
    <property type="entry name" value="Thioredoxin-like"/>
    <property type="match status" value="1"/>
</dbReference>
<dbReference type="EMBL" id="CAEZXV010000038">
    <property type="protein sequence ID" value="CAB4699702.1"/>
    <property type="molecule type" value="Genomic_DNA"/>
</dbReference>
<evidence type="ECO:0000313" key="1">
    <source>
        <dbReference type="EMBL" id="CAB4699702.1"/>
    </source>
</evidence>
<organism evidence="1">
    <name type="scientific">freshwater metagenome</name>
    <dbReference type="NCBI Taxonomy" id="449393"/>
    <lineage>
        <taxon>unclassified sequences</taxon>
        <taxon>metagenomes</taxon>
        <taxon>ecological metagenomes</taxon>
    </lineage>
</organism>
<dbReference type="InterPro" id="IPR036249">
    <property type="entry name" value="Thioredoxin-like_sf"/>
</dbReference>